<dbReference type="Gene3D" id="3.40.50.10350">
    <property type="entry name" value="Glycerate kinase, domain 1"/>
    <property type="match status" value="1"/>
</dbReference>
<protein>
    <submittedName>
        <fullName evidence="5">Glycerate kinase</fullName>
        <ecNumber evidence="5">2.7.1.31</ecNumber>
    </submittedName>
</protein>
<organism evidence="5 6">
    <name type="scientific">Vogesella oryzagri</name>
    <dbReference type="NCBI Taxonomy" id="3160864"/>
    <lineage>
        <taxon>Bacteria</taxon>
        <taxon>Pseudomonadati</taxon>
        <taxon>Pseudomonadota</taxon>
        <taxon>Betaproteobacteria</taxon>
        <taxon>Neisseriales</taxon>
        <taxon>Chromobacteriaceae</taxon>
        <taxon>Vogesella</taxon>
    </lineage>
</organism>
<evidence type="ECO:0000313" key="5">
    <source>
        <dbReference type="EMBL" id="MEQ6289293.1"/>
    </source>
</evidence>
<dbReference type="InterPro" id="IPR018197">
    <property type="entry name" value="Glycerate_kinase_RE-like"/>
</dbReference>
<dbReference type="RefSeq" id="WP_349583050.1">
    <property type="nucleotide sequence ID" value="NZ_JBEFLD010000001.1"/>
</dbReference>
<evidence type="ECO:0000256" key="3">
    <source>
        <dbReference type="ARBA" id="ARBA00022777"/>
    </source>
</evidence>
<dbReference type="InterPro" id="IPR018193">
    <property type="entry name" value="Glyc_kinase_flavodox-like_fold"/>
</dbReference>
<comment type="similarity">
    <text evidence="1 4">Belongs to the glycerate kinase type-1 family.</text>
</comment>
<reference evidence="5" key="1">
    <citation type="submission" date="2024-06" db="EMBL/GenBank/DDBJ databases">
        <title>Genome sequence of Vogesella sp. MAHUQ-64.</title>
        <authorList>
            <person name="Huq M.A."/>
        </authorList>
    </citation>
    <scope>NUCLEOTIDE SEQUENCE</scope>
    <source>
        <strain evidence="5">MAHUQ-64</strain>
    </source>
</reference>
<keyword evidence="3 4" id="KW-0418">Kinase</keyword>
<dbReference type="PIRSF" id="PIRSF006078">
    <property type="entry name" value="GlxK"/>
    <property type="match status" value="1"/>
</dbReference>
<dbReference type="SUPFAM" id="SSF110738">
    <property type="entry name" value="Glycerate kinase I"/>
    <property type="match status" value="1"/>
</dbReference>
<name>A0ABV1LZJ9_9NEIS</name>
<evidence type="ECO:0000256" key="1">
    <source>
        <dbReference type="ARBA" id="ARBA00006284"/>
    </source>
</evidence>
<dbReference type="EC" id="2.7.1.31" evidence="5"/>
<gene>
    <name evidence="5" type="ORF">ABNW52_01535</name>
</gene>
<dbReference type="InterPro" id="IPR036129">
    <property type="entry name" value="Glycerate_kinase_sf"/>
</dbReference>
<evidence type="ECO:0000313" key="6">
    <source>
        <dbReference type="Proteomes" id="UP001433638"/>
    </source>
</evidence>
<sequence length="374" mass="38081">MRCVLAPDSFKGSLAAPAVAAAVASGLRRVLPDIVLDICPMADGGEGTLQALASAGAGALQSALVHDAEGLPRQVQWLHSDDLAVLEVAQVVGLPDVGRSTLAERHSGGVGELLRLLLDQGCRRVAIALGGSSTNDGGAGLLAALGGVWRDRDGQPLPPLPASWPQAVYFDESGLDPRLATLELVVWSDVSNPLCGPQGASAVFGPQKGLAAAQLPQFDAALQTLAQALLRQRPGLPLEVAGGGAAGGMGFALQWLGARQQSGAAAVAEVTGLAERIAAADWVITGEGRSDSQTLHGKAPALVAQLARAAGVPVSLLSGAVEDNPALAASFDGCFSLCPQPASLAEAMQHATAWLAQAAEQMLRLRLAARRQAC</sequence>
<keyword evidence="6" id="KW-1185">Reference proteome</keyword>
<evidence type="ECO:0000256" key="4">
    <source>
        <dbReference type="PIRNR" id="PIRNR006078"/>
    </source>
</evidence>
<dbReference type="GO" id="GO:0008887">
    <property type="term" value="F:glycerate kinase activity"/>
    <property type="evidence" value="ECO:0007669"/>
    <property type="project" value="UniProtKB-EC"/>
</dbReference>
<dbReference type="EMBL" id="JBEFLD010000001">
    <property type="protein sequence ID" value="MEQ6289293.1"/>
    <property type="molecule type" value="Genomic_DNA"/>
</dbReference>
<dbReference type="InterPro" id="IPR004381">
    <property type="entry name" value="Glycerate_kinase"/>
</dbReference>
<dbReference type="Proteomes" id="UP001433638">
    <property type="component" value="Unassembled WGS sequence"/>
</dbReference>
<keyword evidence="2 4" id="KW-0808">Transferase</keyword>
<evidence type="ECO:0000256" key="2">
    <source>
        <dbReference type="ARBA" id="ARBA00022679"/>
    </source>
</evidence>
<dbReference type="PANTHER" id="PTHR21599">
    <property type="entry name" value="GLYCERATE KINASE"/>
    <property type="match status" value="1"/>
</dbReference>
<dbReference type="Gene3D" id="3.90.1510.10">
    <property type="entry name" value="Glycerate kinase, domain 2"/>
    <property type="match status" value="1"/>
</dbReference>
<comment type="caution">
    <text evidence="5">The sequence shown here is derived from an EMBL/GenBank/DDBJ whole genome shotgun (WGS) entry which is preliminary data.</text>
</comment>
<dbReference type="NCBIfam" id="TIGR00045">
    <property type="entry name" value="glycerate kinase"/>
    <property type="match status" value="1"/>
</dbReference>
<accession>A0ABV1LZJ9</accession>
<dbReference type="PANTHER" id="PTHR21599:SF0">
    <property type="entry name" value="GLYCERATE KINASE"/>
    <property type="match status" value="1"/>
</dbReference>
<proteinExistence type="inferred from homology"/>
<dbReference type="Pfam" id="PF02595">
    <property type="entry name" value="Gly_kinase"/>
    <property type="match status" value="1"/>
</dbReference>